<comment type="similarity">
    <text evidence="2">Belongs to the SusD family.</text>
</comment>
<feature type="signal peptide" evidence="6">
    <location>
        <begin position="1"/>
        <end position="22"/>
    </location>
</feature>
<feature type="domain" description="RagB/SusD" evidence="7">
    <location>
        <begin position="356"/>
        <end position="505"/>
    </location>
</feature>
<dbReference type="PROSITE" id="PS51257">
    <property type="entry name" value="PROKAR_LIPOPROTEIN"/>
    <property type="match status" value="1"/>
</dbReference>
<organism evidence="8 9">
    <name type="scientific">Xylanibacter rodentium</name>
    <dbReference type="NCBI Taxonomy" id="2736289"/>
    <lineage>
        <taxon>Bacteria</taxon>
        <taxon>Pseudomonadati</taxon>
        <taxon>Bacteroidota</taxon>
        <taxon>Bacteroidia</taxon>
        <taxon>Bacteroidales</taxon>
        <taxon>Prevotellaceae</taxon>
        <taxon>Xylanibacter</taxon>
    </lineage>
</organism>
<comment type="caution">
    <text evidence="8">The sequence shown here is derived from an EMBL/GenBank/DDBJ whole genome shotgun (WGS) entry which is preliminary data.</text>
</comment>
<evidence type="ECO:0000313" key="8">
    <source>
        <dbReference type="EMBL" id="NPE14735.1"/>
    </source>
</evidence>
<dbReference type="Proteomes" id="UP001193734">
    <property type="component" value="Unassembled WGS sequence"/>
</dbReference>
<sequence length="506" mass="58383">MKLNKAIIAGLFASAFVLSSCSDDFLTVTKPDGDPLEEYYNTDKRLNEALTAAYAPLHWPDWDNVAYNDLTVDAEIMGDDFWVGGSDNNDNKHWHMLFNFEADGNNTLATLWGDFYSGIKRCNDAIKYCSWNPDLKSSRSCEMQARLLRVYYYNILWHYYGNVPFYLENLSMPYTAPQINADEIYNRLLPELEEIIKSNVLPMRWADNEAGRVSQAMAYMLYAEMTMYQNDRNRYPQALAYMRELIKSKDYDLHGDFAELWTEAGEWCEESIFEINYNDAEGQRDWGDAALNAGGSVLPTLISPNSWKGGDGWNGLEGWGFLPVRLETYEMFTNAGDIIRRDATIWDVREFGDNYTKRYQDTGLWLGKYRPKDSSVANCSGSKNLNYNNNKRIYRYAETLLNAAELIIETGGDRTEATRYLNQVRNRVNLQGIDQATIDNVIEERHFEFCGEGKRYFDLVRSGKAADYLKPDKYGYRTNTWTPNKKHIPLAQSELDADPTLKQNDY</sequence>
<dbReference type="SUPFAM" id="SSF48452">
    <property type="entry name" value="TPR-like"/>
    <property type="match status" value="1"/>
</dbReference>
<dbReference type="GeneID" id="82158185"/>
<protein>
    <submittedName>
        <fullName evidence="8">RagB/SusD family nutrient uptake outer membrane protein</fullName>
    </submittedName>
</protein>
<keyword evidence="4" id="KW-0472">Membrane</keyword>
<reference evidence="8 9" key="1">
    <citation type="submission" date="2020-05" db="EMBL/GenBank/DDBJ databases">
        <title>Distinct polysaccharide utilization as determinants for interspecies competition between intestinal Prevotella spp.</title>
        <authorList>
            <person name="Galvez E.J.C."/>
            <person name="Iljazovic A."/>
            <person name="Strowig T."/>
        </authorList>
    </citation>
    <scope>NUCLEOTIDE SEQUENCE [LARGE SCALE GENOMIC DNA]</scope>
    <source>
        <strain evidence="8 9">PROD</strain>
    </source>
</reference>
<name>A0ABX2AYK1_9BACT</name>
<accession>A0ABX2AYK1</accession>
<keyword evidence="5" id="KW-0998">Cell outer membrane</keyword>
<dbReference type="Gene3D" id="1.25.40.390">
    <property type="match status" value="1"/>
</dbReference>
<evidence type="ECO:0000256" key="5">
    <source>
        <dbReference type="ARBA" id="ARBA00023237"/>
    </source>
</evidence>
<dbReference type="InterPro" id="IPR012944">
    <property type="entry name" value="SusD_RagB_dom"/>
</dbReference>
<evidence type="ECO:0000256" key="1">
    <source>
        <dbReference type="ARBA" id="ARBA00004442"/>
    </source>
</evidence>
<dbReference type="EMBL" id="JABKKE010000017">
    <property type="protein sequence ID" value="NPE14735.1"/>
    <property type="molecule type" value="Genomic_DNA"/>
</dbReference>
<keyword evidence="3 6" id="KW-0732">Signal</keyword>
<dbReference type="RefSeq" id="WP_172177991.1">
    <property type="nucleotide sequence ID" value="NZ_CASGIA010000013.1"/>
</dbReference>
<proteinExistence type="inferred from homology"/>
<evidence type="ECO:0000256" key="4">
    <source>
        <dbReference type="ARBA" id="ARBA00023136"/>
    </source>
</evidence>
<dbReference type="InterPro" id="IPR011990">
    <property type="entry name" value="TPR-like_helical_dom_sf"/>
</dbReference>
<feature type="chain" id="PRO_5046561372" evidence="6">
    <location>
        <begin position="23"/>
        <end position="506"/>
    </location>
</feature>
<evidence type="ECO:0000256" key="3">
    <source>
        <dbReference type="ARBA" id="ARBA00022729"/>
    </source>
</evidence>
<evidence type="ECO:0000313" key="9">
    <source>
        <dbReference type="Proteomes" id="UP001193734"/>
    </source>
</evidence>
<dbReference type="Pfam" id="PF07980">
    <property type="entry name" value="SusD_RagB"/>
    <property type="match status" value="1"/>
</dbReference>
<gene>
    <name evidence="8" type="ORF">HPS55_10455</name>
</gene>
<comment type="subcellular location">
    <subcellularLocation>
        <location evidence="1">Cell outer membrane</location>
    </subcellularLocation>
</comment>
<keyword evidence="9" id="KW-1185">Reference proteome</keyword>
<evidence type="ECO:0000256" key="2">
    <source>
        <dbReference type="ARBA" id="ARBA00006275"/>
    </source>
</evidence>
<evidence type="ECO:0000256" key="6">
    <source>
        <dbReference type="SAM" id="SignalP"/>
    </source>
</evidence>
<evidence type="ECO:0000259" key="7">
    <source>
        <dbReference type="Pfam" id="PF07980"/>
    </source>
</evidence>